<dbReference type="InterPro" id="IPR014764">
    <property type="entry name" value="DCN-prot"/>
</dbReference>
<dbReference type="eggNOG" id="KOG3077">
    <property type="taxonomic scope" value="Eukaryota"/>
</dbReference>
<proteinExistence type="predicted"/>
<dbReference type="WBParaSite" id="Csp11.Scaffold630.g21920.t1">
    <property type="protein sequence ID" value="Csp11.Scaffold630.g21920.t1"/>
    <property type="gene ID" value="Csp11.Scaffold630.g21920"/>
</dbReference>
<dbReference type="InterPro" id="IPR009060">
    <property type="entry name" value="UBA-like_sf"/>
</dbReference>
<evidence type="ECO:0000259" key="4">
    <source>
        <dbReference type="PROSITE" id="PS51229"/>
    </source>
</evidence>
<feature type="region of interest" description="Disordered" evidence="3">
    <location>
        <begin position="1"/>
        <end position="33"/>
    </location>
</feature>
<evidence type="ECO:0000256" key="1">
    <source>
        <dbReference type="ARBA" id="ARBA00022786"/>
    </source>
</evidence>
<dbReference type="InterPro" id="IPR005176">
    <property type="entry name" value="PONY_dom"/>
</dbReference>
<dbReference type="InterPro" id="IPR042460">
    <property type="entry name" value="DCN1-like_PONY"/>
</dbReference>
<evidence type="ECO:0000256" key="3">
    <source>
        <dbReference type="SAM" id="MobiDB-lite"/>
    </source>
</evidence>
<comment type="function">
    <text evidence="2">Neddylation of cullins play an essential role in the regulation of SCF-type complexes activity.</text>
</comment>
<dbReference type="GO" id="GO:0032182">
    <property type="term" value="F:ubiquitin-like protein binding"/>
    <property type="evidence" value="ECO:0007669"/>
    <property type="project" value="TreeGrafter"/>
</dbReference>
<dbReference type="STRING" id="1561998.A0A1I7V356"/>
<organism evidence="5 6">
    <name type="scientific">Caenorhabditis tropicalis</name>
    <dbReference type="NCBI Taxonomy" id="1561998"/>
    <lineage>
        <taxon>Eukaryota</taxon>
        <taxon>Metazoa</taxon>
        <taxon>Ecdysozoa</taxon>
        <taxon>Nematoda</taxon>
        <taxon>Chromadorea</taxon>
        <taxon>Rhabditida</taxon>
        <taxon>Rhabditina</taxon>
        <taxon>Rhabditomorpha</taxon>
        <taxon>Rhabditoidea</taxon>
        <taxon>Rhabditidae</taxon>
        <taxon>Peloderinae</taxon>
        <taxon>Caenorhabditis</taxon>
    </lineage>
</organism>
<evidence type="ECO:0000313" key="5">
    <source>
        <dbReference type="Proteomes" id="UP000095282"/>
    </source>
</evidence>
<dbReference type="PANTHER" id="PTHR12281">
    <property type="entry name" value="RP42 RELATED"/>
    <property type="match status" value="1"/>
</dbReference>
<sequence>MNRLKADQKTKVGKRKQGSEEMMSDMETEKKKNKIQQNYSNNLGGGKNSTQCGMPDMYLSCASSSSQELAQSSILTKKFPKNYETLLRQFVQWTQASEPVSINFLAKANWNIEYAMTLYFDNPQLFSGSAAQPSIDRSKMDKLFYEFLDTQDKVGEKRMGPHGVFRLIQALGYRPTDRQVLVLAWKLKAQTQCEFTLDEWVQGMSDLQVDNIQTLKQRIDMINSEIDTNREKSRELYLFTFNYGKSAASRSLDLETAVCYWDVLFGSRSTLMSQWIDFLYEQEKTSSERLVQEVGPTSAKQVKNVWITRDTWNLFWDFILLSKPDLSDYDDEGAWPVLIDQFVEHCREKLHYPKPRTAEEQTIKYY</sequence>
<dbReference type="Gene3D" id="1.10.8.10">
    <property type="entry name" value="DNA helicase RuvA subunit, C-terminal domain"/>
    <property type="match status" value="1"/>
</dbReference>
<dbReference type="GO" id="GO:0031624">
    <property type="term" value="F:ubiquitin conjugating enzyme binding"/>
    <property type="evidence" value="ECO:0007669"/>
    <property type="project" value="TreeGrafter"/>
</dbReference>
<name>A0A1I7V356_9PELO</name>
<evidence type="ECO:0000313" key="6">
    <source>
        <dbReference type="WBParaSite" id="Csp11.Scaffold630.g21920.t1"/>
    </source>
</evidence>
<dbReference type="Proteomes" id="UP000095282">
    <property type="component" value="Unplaced"/>
</dbReference>
<dbReference type="FunFam" id="1.10.238.10:FF:000030">
    <property type="entry name" value="DCN1-like protein"/>
    <property type="match status" value="1"/>
</dbReference>
<accession>A0A1I7V356</accession>
<feature type="compositionally biased region" description="Basic and acidic residues" evidence="3">
    <location>
        <begin position="1"/>
        <end position="10"/>
    </location>
</feature>
<feature type="domain" description="DCUN1" evidence="4">
    <location>
        <begin position="135"/>
        <end position="347"/>
    </location>
</feature>
<keyword evidence="5" id="KW-1185">Reference proteome</keyword>
<dbReference type="PANTHER" id="PTHR12281:SF32">
    <property type="entry name" value="DCN1-LIKE PROTEIN"/>
    <property type="match status" value="1"/>
</dbReference>
<dbReference type="GO" id="GO:0045116">
    <property type="term" value="P:protein neddylation"/>
    <property type="evidence" value="ECO:0007669"/>
    <property type="project" value="TreeGrafter"/>
</dbReference>
<dbReference type="Pfam" id="PF03556">
    <property type="entry name" value="Cullin_binding"/>
    <property type="match status" value="1"/>
</dbReference>
<keyword evidence="1" id="KW-0833">Ubl conjugation pathway</keyword>
<evidence type="ECO:0000256" key="2">
    <source>
        <dbReference type="RuleBase" id="RU410713"/>
    </source>
</evidence>
<dbReference type="PROSITE" id="PS51229">
    <property type="entry name" value="DCUN1"/>
    <property type="match status" value="1"/>
</dbReference>
<dbReference type="Gene3D" id="1.10.238.10">
    <property type="entry name" value="EF-hand"/>
    <property type="match status" value="1"/>
</dbReference>
<dbReference type="GO" id="GO:0000151">
    <property type="term" value="C:ubiquitin ligase complex"/>
    <property type="evidence" value="ECO:0007669"/>
    <property type="project" value="TreeGrafter"/>
</dbReference>
<dbReference type="AlphaFoldDB" id="A0A1I7V356"/>
<dbReference type="Gene3D" id="1.10.238.200">
    <property type="entry name" value="Cullin, PONY binding domain"/>
    <property type="match status" value="1"/>
</dbReference>
<protein>
    <recommendedName>
        <fullName evidence="2">Defective in cullin neddylation protein</fullName>
    </recommendedName>
</protein>
<dbReference type="SUPFAM" id="SSF46934">
    <property type="entry name" value="UBA-like"/>
    <property type="match status" value="1"/>
</dbReference>
<dbReference type="CDD" id="cd14350">
    <property type="entry name" value="UBA_DCNL"/>
    <property type="match status" value="1"/>
</dbReference>
<dbReference type="Pfam" id="PF14555">
    <property type="entry name" value="UBA_4"/>
    <property type="match status" value="1"/>
</dbReference>
<dbReference type="GO" id="GO:0097602">
    <property type="term" value="F:cullin family protein binding"/>
    <property type="evidence" value="ECO:0007669"/>
    <property type="project" value="TreeGrafter"/>
</dbReference>
<reference evidence="6" key="1">
    <citation type="submission" date="2016-11" db="UniProtKB">
        <authorList>
            <consortium name="WormBaseParasite"/>
        </authorList>
    </citation>
    <scope>IDENTIFICATION</scope>
</reference>